<dbReference type="Proteomes" id="UP001055172">
    <property type="component" value="Unassembled WGS sequence"/>
</dbReference>
<keyword evidence="2" id="KW-1185">Reference proteome</keyword>
<accession>A0AA37GY67</accession>
<dbReference type="AlphaFoldDB" id="A0AA37GY67"/>
<name>A0AA37GY67_9PEZI</name>
<comment type="caution">
    <text evidence="1">The sequence shown here is derived from an EMBL/GenBank/DDBJ whole genome shotgun (WGS) entry which is preliminary data.</text>
</comment>
<gene>
    <name evidence="1" type="ORF">ColLi_12318</name>
</gene>
<protein>
    <submittedName>
        <fullName evidence="1">Uncharacterized protein</fullName>
    </submittedName>
</protein>
<evidence type="ECO:0000313" key="2">
    <source>
        <dbReference type="Proteomes" id="UP001055172"/>
    </source>
</evidence>
<reference evidence="1 2" key="1">
    <citation type="submission" date="2021-07" db="EMBL/GenBank/DDBJ databases">
        <title>Genome data of Colletotrichum spaethianum.</title>
        <authorList>
            <person name="Utami Y.D."/>
            <person name="Hiruma K."/>
        </authorList>
    </citation>
    <scope>NUCLEOTIDE SEQUENCE [LARGE SCALE GENOMIC DNA]</scope>
    <source>
        <strain evidence="1 2">MAFF 242679</strain>
    </source>
</reference>
<sequence length="81" mass="9203">MVGYEPRKTKEELAIAFTDRLGTFSKRDIVVYTDGSQMLDGSRTAAGADWVGSFEDQSRSAIRRRSLTQKRKPLFGAYWKP</sequence>
<evidence type="ECO:0000313" key="1">
    <source>
        <dbReference type="EMBL" id="GJC89480.1"/>
    </source>
</evidence>
<organism evidence="1 2">
    <name type="scientific">Colletotrichum liriopes</name>
    <dbReference type="NCBI Taxonomy" id="708192"/>
    <lineage>
        <taxon>Eukaryota</taxon>
        <taxon>Fungi</taxon>
        <taxon>Dikarya</taxon>
        <taxon>Ascomycota</taxon>
        <taxon>Pezizomycotina</taxon>
        <taxon>Sordariomycetes</taxon>
        <taxon>Hypocreomycetidae</taxon>
        <taxon>Glomerellales</taxon>
        <taxon>Glomerellaceae</taxon>
        <taxon>Colletotrichum</taxon>
        <taxon>Colletotrichum spaethianum species complex</taxon>
    </lineage>
</organism>
<proteinExistence type="predicted"/>
<dbReference type="EMBL" id="BPPX01000042">
    <property type="protein sequence ID" value="GJC89480.1"/>
    <property type="molecule type" value="Genomic_DNA"/>
</dbReference>